<dbReference type="Gene3D" id="2.20.140.10">
    <property type="entry name" value="WGR domain"/>
    <property type="match status" value="1"/>
</dbReference>
<dbReference type="InterPro" id="IPR050800">
    <property type="entry name" value="ARTD/PARP"/>
</dbReference>
<dbReference type="PANTHER" id="PTHR10459:SF60">
    <property type="entry name" value="POLY [ADP-RIBOSE] POLYMERASE 2"/>
    <property type="match status" value="1"/>
</dbReference>
<keyword evidence="7" id="KW-0013">ADP-ribosylation</keyword>
<evidence type="ECO:0000256" key="12">
    <source>
        <dbReference type="ARBA" id="ARBA00023242"/>
    </source>
</evidence>
<dbReference type="Gene3D" id="3.90.228.10">
    <property type="match status" value="1"/>
</dbReference>
<dbReference type="EC" id="2.4.2.-" evidence="15"/>
<organism evidence="21 22">
    <name type="scientific">Sodiomyces alkalinus (strain CBS 110278 / VKM F-3762 / F11)</name>
    <name type="common">Alkaliphilic filamentous fungus</name>
    <dbReference type="NCBI Taxonomy" id="1314773"/>
    <lineage>
        <taxon>Eukaryota</taxon>
        <taxon>Fungi</taxon>
        <taxon>Dikarya</taxon>
        <taxon>Ascomycota</taxon>
        <taxon>Pezizomycotina</taxon>
        <taxon>Sordariomycetes</taxon>
        <taxon>Hypocreomycetidae</taxon>
        <taxon>Glomerellales</taxon>
        <taxon>Plectosphaerellaceae</taxon>
        <taxon>Sodiomyces</taxon>
    </lineage>
</organism>
<dbReference type="FunFam" id="2.20.140.10:FF:000001">
    <property type="entry name" value="Poly [ADP-ribose] polymerase"/>
    <property type="match status" value="1"/>
</dbReference>
<evidence type="ECO:0000259" key="17">
    <source>
        <dbReference type="PROSITE" id="PS50172"/>
    </source>
</evidence>
<feature type="domain" description="PARP catalytic" evidence="18">
    <location>
        <begin position="493"/>
        <end position="735"/>
    </location>
</feature>
<dbReference type="InterPro" id="IPR001357">
    <property type="entry name" value="BRCT_dom"/>
</dbReference>
<dbReference type="InterPro" id="IPR004102">
    <property type="entry name" value="Poly(ADP-ribose)pol_reg_dom"/>
</dbReference>
<dbReference type="CDD" id="cd07997">
    <property type="entry name" value="WGR_PARP"/>
    <property type="match status" value="1"/>
</dbReference>
<dbReference type="GO" id="GO:0006302">
    <property type="term" value="P:double-strand break repair"/>
    <property type="evidence" value="ECO:0007669"/>
    <property type="project" value="TreeGrafter"/>
</dbReference>
<evidence type="ECO:0000256" key="9">
    <source>
        <dbReference type="ARBA" id="ARBA00022833"/>
    </source>
</evidence>
<evidence type="ECO:0000256" key="10">
    <source>
        <dbReference type="ARBA" id="ARBA00023027"/>
    </source>
</evidence>
<dbReference type="GO" id="GO:0005730">
    <property type="term" value="C:nucleolus"/>
    <property type="evidence" value="ECO:0007669"/>
    <property type="project" value="TreeGrafter"/>
</dbReference>
<keyword evidence="11" id="KW-0238">DNA-binding</keyword>
<protein>
    <recommendedName>
        <fullName evidence="15">Poly [ADP-ribose] polymerase</fullName>
        <shortName evidence="15">PARP</shortName>
        <ecNumber evidence="15">2.4.2.-</ecNumber>
    </recommendedName>
</protein>
<dbReference type="PROSITE" id="PS50172">
    <property type="entry name" value="BRCT"/>
    <property type="match status" value="1"/>
</dbReference>
<dbReference type="Pfam" id="PF02877">
    <property type="entry name" value="PARP_reg"/>
    <property type="match status" value="1"/>
</dbReference>
<keyword evidence="3 15" id="KW-0808">Transferase</keyword>
<keyword evidence="9" id="KW-0862">Zinc</keyword>
<evidence type="ECO:0000256" key="3">
    <source>
        <dbReference type="ARBA" id="ARBA00022679"/>
    </source>
</evidence>
<comment type="subcellular location">
    <subcellularLocation>
        <location evidence="1">Nucleus</location>
    </subcellularLocation>
</comment>
<dbReference type="GO" id="GO:0003677">
    <property type="term" value="F:DNA binding"/>
    <property type="evidence" value="ECO:0007669"/>
    <property type="project" value="UniProtKB-KW"/>
</dbReference>
<keyword evidence="10 15" id="KW-0520">NAD</keyword>
<dbReference type="SUPFAM" id="SSF56399">
    <property type="entry name" value="ADP-ribosylation"/>
    <property type="match status" value="1"/>
</dbReference>
<dbReference type="PROSITE" id="PS51060">
    <property type="entry name" value="PARP_ALPHA_HD"/>
    <property type="match status" value="1"/>
</dbReference>
<feature type="compositionally biased region" description="Basic and acidic residues" evidence="16">
    <location>
        <begin position="172"/>
        <end position="199"/>
    </location>
</feature>
<keyword evidence="8" id="KW-0863">Zinc-finger</keyword>
<evidence type="ECO:0000256" key="11">
    <source>
        <dbReference type="ARBA" id="ARBA00023125"/>
    </source>
</evidence>
<dbReference type="InterPro" id="IPR036930">
    <property type="entry name" value="WGR_dom_sf"/>
</dbReference>
<dbReference type="SMART" id="SM00773">
    <property type="entry name" value="WGR"/>
    <property type="match status" value="1"/>
</dbReference>
<dbReference type="Gene3D" id="1.20.142.10">
    <property type="entry name" value="Poly(ADP-ribose) polymerase, regulatory domain"/>
    <property type="match status" value="1"/>
</dbReference>
<evidence type="ECO:0000256" key="6">
    <source>
        <dbReference type="ARBA" id="ARBA00022737"/>
    </source>
</evidence>
<sequence>MTNALRGCVIALGGSFAWDVAAYVSTLGADFNLRFSKKTTHVITTDKDVTKNAKVRQARARGGCHIISVEWAQESGRLGCKADEAKFAFDDKSTSNGSVPARAGGRTTRSAAAQSVAAQPASASVVQDAGNDTGFPIRKSTKRSAPDADETDAQNGNKDDTVSQSSKKSKVTKSEEEEKDKKEEEEKVKQGEVKEKEEVSEGQIAKSKDVVIPLDEGVTLANAKVYIDPSGVIYDAALNQTNAGRNNNKFYRVQLLQSGSTYMTWTRWGRVGEYGQTAILGQGTLDDALSQFNKKFKDKSGHRWEDRAKDPKPNKYAFVEKNYNPDSDSESESGAPDVNMKDIDADEEPGPEPECKLDPAVQDLLALIFNQQYFAAAMSEFNYDANKMPLGKLSKATITKGFQALKDLSELFDNQTLAQSIYSTDYGSATEMLSNRFYSLIPHDFGRRRPPIIRTEALLKKEVELLESLSDMKDAAEIMKLDRVKAAGRDNVHPMERQFLGLGLDEMTVLNPKSNEFDQLSRYLMETKGSTHYVNYSKVEQIFRIDRAGERSRFEKYKDEMGQTPGLVAKTERRLLWHGSRATNFGGILSQGLRIAPPEAPSTGYMFGKGIYLADMSSKSVNYCVPSLSGNTALLLLCEAELGDPMQELVHASYSAGEEAQRKGLVATWGQGRTGPTAWKDAGCVHPSLKGVKMPDVSVKPGDSGIASAGLLYNEYIVYNTSQVHLRYLLRVKLG</sequence>
<dbReference type="Gene3D" id="3.40.50.10190">
    <property type="entry name" value="BRCT domain"/>
    <property type="match status" value="1"/>
</dbReference>
<dbReference type="Proteomes" id="UP000272025">
    <property type="component" value="Unassembled WGS sequence"/>
</dbReference>
<dbReference type="GO" id="GO:0008270">
    <property type="term" value="F:zinc ion binding"/>
    <property type="evidence" value="ECO:0007669"/>
    <property type="project" value="UniProtKB-KW"/>
</dbReference>
<dbReference type="Pfam" id="PF00644">
    <property type="entry name" value="PARP"/>
    <property type="match status" value="1"/>
</dbReference>
<evidence type="ECO:0000256" key="14">
    <source>
        <dbReference type="ARBA" id="ARBA00033987"/>
    </source>
</evidence>
<evidence type="ECO:0000256" key="1">
    <source>
        <dbReference type="ARBA" id="ARBA00004123"/>
    </source>
</evidence>
<feature type="domain" description="WGR" evidence="20">
    <location>
        <begin position="222"/>
        <end position="316"/>
    </location>
</feature>
<keyword evidence="12" id="KW-0539">Nucleus</keyword>
<evidence type="ECO:0000313" key="22">
    <source>
        <dbReference type="Proteomes" id="UP000272025"/>
    </source>
</evidence>
<evidence type="ECO:0000259" key="18">
    <source>
        <dbReference type="PROSITE" id="PS51059"/>
    </source>
</evidence>
<dbReference type="GO" id="GO:0070212">
    <property type="term" value="P:protein poly-ADP-ribosylation"/>
    <property type="evidence" value="ECO:0007669"/>
    <property type="project" value="TreeGrafter"/>
</dbReference>
<feature type="domain" description="PARP alpha-helical" evidence="19">
    <location>
        <begin position="354"/>
        <end position="480"/>
    </location>
</feature>
<dbReference type="CDD" id="cd01437">
    <property type="entry name" value="parp_like"/>
    <property type="match status" value="1"/>
</dbReference>
<dbReference type="InterPro" id="IPR008893">
    <property type="entry name" value="WGR_domain"/>
</dbReference>
<dbReference type="Pfam" id="PF05406">
    <property type="entry name" value="WGR"/>
    <property type="match status" value="1"/>
</dbReference>
<dbReference type="FunFam" id="1.20.142.10:FF:000002">
    <property type="entry name" value="Poly [ADP-ribose] polymerase"/>
    <property type="match status" value="1"/>
</dbReference>
<accession>A0A3N2PX52</accession>
<evidence type="ECO:0000313" key="21">
    <source>
        <dbReference type="EMBL" id="ROT39067.1"/>
    </source>
</evidence>
<evidence type="ECO:0000256" key="13">
    <source>
        <dbReference type="ARBA" id="ARBA00024347"/>
    </source>
</evidence>
<dbReference type="STRING" id="1314773.A0A3N2PX52"/>
<dbReference type="GO" id="GO:0016779">
    <property type="term" value="F:nucleotidyltransferase activity"/>
    <property type="evidence" value="ECO:0007669"/>
    <property type="project" value="UniProtKB-KW"/>
</dbReference>
<keyword evidence="4" id="KW-0548">Nucleotidyltransferase</keyword>
<keyword evidence="22" id="KW-1185">Reference proteome</keyword>
<evidence type="ECO:0000259" key="20">
    <source>
        <dbReference type="PROSITE" id="PS51977"/>
    </source>
</evidence>
<name>A0A3N2PX52_SODAK</name>
<keyword evidence="6" id="KW-0677">Repeat</keyword>
<evidence type="ECO:0000256" key="8">
    <source>
        <dbReference type="ARBA" id="ARBA00022771"/>
    </source>
</evidence>
<evidence type="ECO:0000256" key="7">
    <source>
        <dbReference type="ARBA" id="ARBA00022765"/>
    </source>
</evidence>
<evidence type="ECO:0000256" key="4">
    <source>
        <dbReference type="ARBA" id="ARBA00022695"/>
    </source>
</evidence>
<comment type="catalytic activity">
    <reaction evidence="14">
        <text>NAD(+) + (ADP-D-ribosyl)n-acceptor = nicotinamide + (ADP-D-ribosyl)n+1-acceptor + H(+).</text>
        <dbReference type="EC" id="2.4.2.30"/>
    </reaction>
</comment>
<evidence type="ECO:0000256" key="5">
    <source>
        <dbReference type="ARBA" id="ARBA00022723"/>
    </source>
</evidence>
<dbReference type="RefSeq" id="XP_028466873.1">
    <property type="nucleotide sequence ID" value="XM_028611732.1"/>
</dbReference>
<evidence type="ECO:0000259" key="19">
    <source>
        <dbReference type="PROSITE" id="PS51060"/>
    </source>
</evidence>
<dbReference type="Pfam" id="PF12738">
    <property type="entry name" value="PTCB-BRCT"/>
    <property type="match status" value="1"/>
</dbReference>
<dbReference type="AlphaFoldDB" id="A0A3N2PX52"/>
<dbReference type="PROSITE" id="PS51977">
    <property type="entry name" value="WGR"/>
    <property type="match status" value="1"/>
</dbReference>
<keyword evidence="5" id="KW-0479">Metal-binding</keyword>
<dbReference type="GO" id="GO:1990404">
    <property type="term" value="F:NAD+-protein mono-ADP-ribosyltransferase activity"/>
    <property type="evidence" value="ECO:0007669"/>
    <property type="project" value="TreeGrafter"/>
</dbReference>
<dbReference type="OrthoDB" id="2017365at2759"/>
<dbReference type="InterPro" id="IPR036420">
    <property type="entry name" value="BRCT_dom_sf"/>
</dbReference>
<dbReference type="InterPro" id="IPR036616">
    <property type="entry name" value="Poly(ADP-ribose)pol_reg_dom_sf"/>
</dbReference>
<feature type="region of interest" description="Disordered" evidence="16">
    <location>
        <begin position="91"/>
        <end position="203"/>
    </location>
</feature>
<dbReference type="SUPFAM" id="SSF142921">
    <property type="entry name" value="WGR domain-like"/>
    <property type="match status" value="1"/>
</dbReference>
<dbReference type="PANTHER" id="PTHR10459">
    <property type="entry name" value="DNA LIGASE"/>
    <property type="match status" value="1"/>
</dbReference>
<feature type="region of interest" description="Disordered" evidence="16">
    <location>
        <begin position="300"/>
        <end position="353"/>
    </location>
</feature>
<dbReference type="EMBL" id="ML119054">
    <property type="protein sequence ID" value="ROT39067.1"/>
    <property type="molecule type" value="Genomic_DNA"/>
</dbReference>
<dbReference type="PROSITE" id="PS51059">
    <property type="entry name" value="PARP_CATALYTIC"/>
    <property type="match status" value="1"/>
</dbReference>
<comment type="similarity">
    <text evidence="13">Belongs to the ARTD/PARP family.</text>
</comment>
<evidence type="ECO:0000256" key="16">
    <source>
        <dbReference type="SAM" id="MobiDB-lite"/>
    </source>
</evidence>
<gene>
    <name evidence="21" type="ORF">SODALDRAFT_332501</name>
</gene>
<feature type="compositionally biased region" description="Low complexity" evidence="16">
    <location>
        <begin position="101"/>
        <end position="129"/>
    </location>
</feature>
<reference evidence="21 22" key="1">
    <citation type="journal article" date="2018" name="Mol. Ecol.">
        <title>The obligate alkalophilic soda-lake fungus Sodiomyces alkalinus has shifted to a protein diet.</title>
        <authorList>
            <person name="Grum-Grzhimaylo A.A."/>
            <person name="Falkoski D.L."/>
            <person name="van den Heuvel J."/>
            <person name="Valero-Jimenez C.A."/>
            <person name="Min B."/>
            <person name="Choi I.G."/>
            <person name="Lipzen A."/>
            <person name="Daum C.G."/>
            <person name="Aanen D.K."/>
            <person name="Tsang A."/>
            <person name="Henrissat B."/>
            <person name="Bilanenko E.N."/>
            <person name="de Vries R.P."/>
            <person name="van Kan J.A.L."/>
            <person name="Grigoriev I.V."/>
            <person name="Debets A.J.M."/>
        </authorList>
    </citation>
    <scope>NUCLEOTIDE SEQUENCE [LARGE SCALE GENOMIC DNA]</scope>
    <source>
        <strain evidence="21 22">F11</strain>
    </source>
</reference>
<dbReference type="GeneID" id="39580210"/>
<feature type="domain" description="BRCT" evidence="17">
    <location>
        <begin position="1"/>
        <end position="89"/>
    </location>
</feature>
<dbReference type="SUPFAM" id="SSF47587">
    <property type="entry name" value="Domain of poly(ADP-ribose) polymerase"/>
    <property type="match status" value="1"/>
</dbReference>
<proteinExistence type="inferred from homology"/>
<dbReference type="SUPFAM" id="SSF52113">
    <property type="entry name" value="BRCT domain"/>
    <property type="match status" value="1"/>
</dbReference>
<dbReference type="InterPro" id="IPR012317">
    <property type="entry name" value="Poly(ADP-ribose)pol_cat_dom"/>
</dbReference>
<evidence type="ECO:0000256" key="15">
    <source>
        <dbReference type="RuleBase" id="RU362114"/>
    </source>
</evidence>
<dbReference type="GO" id="GO:0003950">
    <property type="term" value="F:NAD+ poly-ADP-ribosyltransferase activity"/>
    <property type="evidence" value="ECO:0007669"/>
    <property type="project" value="UniProtKB-UniRule"/>
</dbReference>
<feature type="compositionally biased region" description="Basic and acidic residues" evidence="16">
    <location>
        <begin position="300"/>
        <end position="313"/>
    </location>
</feature>
<evidence type="ECO:0000256" key="2">
    <source>
        <dbReference type="ARBA" id="ARBA00022676"/>
    </source>
</evidence>
<keyword evidence="2 15" id="KW-0328">Glycosyltransferase</keyword>